<dbReference type="EMBL" id="CP063373">
    <property type="protein sequence ID" value="QOV33305.1"/>
    <property type="molecule type" value="Genomic_DNA"/>
</dbReference>
<evidence type="ECO:0000256" key="1">
    <source>
        <dbReference type="SAM" id="MobiDB-lite"/>
    </source>
</evidence>
<dbReference type="RefSeq" id="WP_194038151.1">
    <property type="nucleotide sequence ID" value="NZ_CP063373.1"/>
</dbReference>
<feature type="compositionally biased region" description="Basic and acidic residues" evidence="1">
    <location>
        <begin position="130"/>
        <end position="151"/>
    </location>
</feature>
<keyword evidence="3" id="KW-1185">Reference proteome</keyword>
<sequence>MRAANYVEQLQRLQAAAQILHQLCGALEQELRKARRSSTIDTDLNPLRHRCRTARSELDHLLAAVAEAQEGRKAVTGDQLASTNLRQIRTEIITLKGQVENGTEDIVELVEDVCQALHSEGHSRPSATTRRTEVRLQLPRDDSRDDRDASA</sequence>
<name>A0A7M2SC47_9ACTN</name>
<feature type="region of interest" description="Disordered" evidence="1">
    <location>
        <begin position="119"/>
        <end position="151"/>
    </location>
</feature>
<evidence type="ECO:0000313" key="3">
    <source>
        <dbReference type="Proteomes" id="UP000594205"/>
    </source>
</evidence>
<organism evidence="2 3">
    <name type="scientific">Streptomyces ferrugineus</name>
    <dbReference type="NCBI Taxonomy" id="1413221"/>
    <lineage>
        <taxon>Bacteria</taxon>
        <taxon>Bacillati</taxon>
        <taxon>Actinomycetota</taxon>
        <taxon>Actinomycetes</taxon>
        <taxon>Kitasatosporales</taxon>
        <taxon>Streptomycetaceae</taxon>
        <taxon>Streptomyces</taxon>
    </lineage>
</organism>
<reference evidence="2 3" key="1">
    <citation type="submission" date="2020-10" db="EMBL/GenBank/DDBJ databases">
        <title>Streptomyces ferrugineus complate genome analysis.</title>
        <authorList>
            <person name="Anwar N."/>
        </authorList>
    </citation>
    <scope>NUCLEOTIDE SEQUENCE [LARGE SCALE GENOMIC DNA]</scope>
    <source>
        <strain evidence="2 3">CCTCC AA2014009</strain>
    </source>
</reference>
<accession>A0A7M2SC47</accession>
<dbReference type="AlphaFoldDB" id="A0A7M2SC47"/>
<protein>
    <submittedName>
        <fullName evidence="2">Uncharacterized protein</fullName>
    </submittedName>
</protein>
<dbReference type="Proteomes" id="UP000594205">
    <property type="component" value="Chromosome"/>
</dbReference>
<proteinExistence type="predicted"/>
<evidence type="ECO:0000313" key="2">
    <source>
        <dbReference type="EMBL" id="QOV33305.1"/>
    </source>
</evidence>
<dbReference type="KEGG" id="sfeu:IM697_24040"/>
<gene>
    <name evidence="2" type="ORF">IM697_24040</name>
</gene>